<dbReference type="GO" id="GO:0007214">
    <property type="term" value="P:gamma-aminobutyric acid signaling pathway"/>
    <property type="evidence" value="ECO:0007669"/>
    <property type="project" value="TreeGrafter"/>
</dbReference>
<dbReference type="SUPFAM" id="SSF53822">
    <property type="entry name" value="Periplasmic binding protein-like I"/>
    <property type="match status" value="1"/>
</dbReference>
<keyword evidence="8" id="KW-0807">Transducer</keyword>
<dbReference type="InterPro" id="IPR028082">
    <property type="entry name" value="Peripla_BP_I"/>
</dbReference>
<evidence type="ECO:0000256" key="8">
    <source>
        <dbReference type="ARBA" id="ARBA00023224"/>
    </source>
</evidence>
<keyword evidence="7" id="KW-0325">Glycoprotein</keyword>
<comment type="subcellular location">
    <subcellularLocation>
        <location evidence="1">Membrane</location>
    </subcellularLocation>
</comment>
<evidence type="ECO:0000313" key="11">
    <source>
        <dbReference type="Proteomes" id="UP000007879"/>
    </source>
</evidence>
<keyword evidence="4" id="KW-0297">G-protein coupled receptor</keyword>
<dbReference type="Proteomes" id="UP000007879">
    <property type="component" value="Unassembled WGS sequence"/>
</dbReference>
<evidence type="ECO:0000256" key="2">
    <source>
        <dbReference type="ARBA" id="ARBA00022692"/>
    </source>
</evidence>
<name>A0AAN0JER0_AMPQE</name>
<dbReference type="PANTHER" id="PTHR10519:SF20">
    <property type="entry name" value="G-PROTEIN COUPLED RECEPTOR 156-RELATED"/>
    <property type="match status" value="1"/>
</dbReference>
<protein>
    <recommendedName>
        <fullName evidence="9">Receptor ligand binding region domain-containing protein</fullName>
    </recommendedName>
</protein>
<keyword evidence="2" id="KW-0812">Transmembrane</keyword>
<evidence type="ECO:0000256" key="1">
    <source>
        <dbReference type="ARBA" id="ARBA00004370"/>
    </source>
</evidence>
<reference evidence="11" key="1">
    <citation type="journal article" date="2010" name="Nature">
        <title>The Amphimedon queenslandica genome and the evolution of animal complexity.</title>
        <authorList>
            <person name="Srivastava M."/>
            <person name="Simakov O."/>
            <person name="Chapman J."/>
            <person name="Fahey B."/>
            <person name="Gauthier M.E."/>
            <person name="Mitros T."/>
            <person name="Richards G.S."/>
            <person name="Conaco C."/>
            <person name="Dacre M."/>
            <person name="Hellsten U."/>
            <person name="Larroux C."/>
            <person name="Putnam N.H."/>
            <person name="Stanke M."/>
            <person name="Adamska M."/>
            <person name="Darling A."/>
            <person name="Degnan S.M."/>
            <person name="Oakley T.H."/>
            <person name="Plachetzki D.C."/>
            <person name="Zhai Y."/>
            <person name="Adamski M."/>
            <person name="Calcino A."/>
            <person name="Cummins S.F."/>
            <person name="Goodstein D.M."/>
            <person name="Harris C."/>
            <person name="Jackson D.J."/>
            <person name="Leys S.P."/>
            <person name="Shu S."/>
            <person name="Woodcroft B.J."/>
            <person name="Vervoort M."/>
            <person name="Kosik K.S."/>
            <person name="Manning G."/>
            <person name="Degnan B.M."/>
            <person name="Rokhsar D.S."/>
        </authorList>
    </citation>
    <scope>NUCLEOTIDE SEQUENCE [LARGE SCALE GENOMIC DNA]</scope>
</reference>
<organism evidence="10 11">
    <name type="scientific">Amphimedon queenslandica</name>
    <name type="common">Sponge</name>
    <dbReference type="NCBI Taxonomy" id="400682"/>
    <lineage>
        <taxon>Eukaryota</taxon>
        <taxon>Metazoa</taxon>
        <taxon>Porifera</taxon>
        <taxon>Demospongiae</taxon>
        <taxon>Heteroscleromorpha</taxon>
        <taxon>Haplosclerida</taxon>
        <taxon>Niphatidae</taxon>
        <taxon>Amphimedon</taxon>
    </lineage>
</organism>
<keyword evidence="11" id="KW-1185">Reference proteome</keyword>
<dbReference type="InterPro" id="IPR001828">
    <property type="entry name" value="ANF_lig-bd_rcpt"/>
</dbReference>
<keyword evidence="3" id="KW-1133">Transmembrane helix</keyword>
<evidence type="ECO:0000259" key="9">
    <source>
        <dbReference type="Pfam" id="PF01094"/>
    </source>
</evidence>
<evidence type="ECO:0000256" key="7">
    <source>
        <dbReference type="ARBA" id="ARBA00023180"/>
    </source>
</evidence>
<evidence type="ECO:0000256" key="6">
    <source>
        <dbReference type="ARBA" id="ARBA00023170"/>
    </source>
</evidence>
<proteinExistence type="predicted"/>
<dbReference type="GeneID" id="109584267"/>
<reference evidence="10" key="2">
    <citation type="submission" date="2024-06" db="UniProtKB">
        <authorList>
            <consortium name="EnsemblMetazoa"/>
        </authorList>
    </citation>
    <scope>IDENTIFICATION</scope>
</reference>
<dbReference type="Gene3D" id="3.40.50.2300">
    <property type="match status" value="2"/>
</dbReference>
<keyword evidence="5" id="KW-0472">Membrane</keyword>
<dbReference type="EnsemblMetazoa" id="XM_019999951.1">
    <property type="protein sequence ID" value="XP_019855510.1"/>
    <property type="gene ID" value="LOC109584267"/>
</dbReference>
<sequence>MFAYIFGHYLSTIQISYSVTSVLLDNNKEYPYFHTTIPNDEYFNVVISKLLDNFDWKKVAIISTFDEESVLASQYMFKKLKHDKKQVHLFHSFINSAESILNSSKEHDFRIFLAIMDTRAARNLLCQAYHAGLTTAKHVWILRGMTNPNWWRVGVVNGTDCTTMK</sequence>
<evidence type="ECO:0000256" key="3">
    <source>
        <dbReference type="ARBA" id="ARBA00022989"/>
    </source>
</evidence>
<dbReference type="KEGG" id="aqu:109584267"/>
<dbReference type="GO" id="GO:0038039">
    <property type="term" value="C:G protein-coupled receptor heterodimeric complex"/>
    <property type="evidence" value="ECO:0007669"/>
    <property type="project" value="TreeGrafter"/>
</dbReference>
<dbReference type="AlphaFoldDB" id="A0AAN0JER0"/>
<dbReference type="PANTHER" id="PTHR10519">
    <property type="entry name" value="GABA-B RECEPTOR"/>
    <property type="match status" value="1"/>
</dbReference>
<dbReference type="Pfam" id="PF01094">
    <property type="entry name" value="ANF_receptor"/>
    <property type="match status" value="1"/>
</dbReference>
<keyword evidence="6" id="KW-0675">Receptor</keyword>
<evidence type="ECO:0000256" key="4">
    <source>
        <dbReference type="ARBA" id="ARBA00023040"/>
    </source>
</evidence>
<evidence type="ECO:0000313" key="10">
    <source>
        <dbReference type="EnsemblMetazoa" id="XP_019855510.1"/>
    </source>
</evidence>
<accession>A0AAN0JER0</accession>
<dbReference type="GO" id="GO:0004965">
    <property type="term" value="F:G protein-coupled GABA receptor activity"/>
    <property type="evidence" value="ECO:0007669"/>
    <property type="project" value="InterPro"/>
</dbReference>
<dbReference type="InterPro" id="IPR002455">
    <property type="entry name" value="GPCR3_GABA-B"/>
</dbReference>
<dbReference type="RefSeq" id="XP_019855510.1">
    <property type="nucleotide sequence ID" value="XM_019999951.1"/>
</dbReference>
<feature type="domain" description="Receptor ligand binding region" evidence="9">
    <location>
        <begin position="9"/>
        <end position="142"/>
    </location>
</feature>
<evidence type="ECO:0000256" key="5">
    <source>
        <dbReference type="ARBA" id="ARBA00023136"/>
    </source>
</evidence>